<dbReference type="GO" id="GO:0005886">
    <property type="term" value="C:plasma membrane"/>
    <property type="evidence" value="ECO:0007669"/>
    <property type="project" value="UniProtKB-SubCell"/>
</dbReference>
<dbReference type="InterPro" id="IPR020948">
    <property type="entry name" value="P_starv_induced_PsiE-like"/>
</dbReference>
<feature type="transmembrane region" description="Helical" evidence="6">
    <location>
        <begin position="28"/>
        <end position="49"/>
    </location>
</feature>
<gene>
    <name evidence="7" type="ORF">TDIS_1347</name>
</gene>
<protein>
    <recommendedName>
        <fullName evidence="9">Protein PsiE</fullName>
    </recommendedName>
</protein>
<dbReference type="STRING" id="999894.TDIS_1347"/>
<evidence type="ECO:0000256" key="5">
    <source>
        <dbReference type="ARBA" id="ARBA00023136"/>
    </source>
</evidence>
<evidence type="ECO:0000256" key="3">
    <source>
        <dbReference type="ARBA" id="ARBA00022692"/>
    </source>
</evidence>
<dbReference type="AlphaFoldDB" id="A0A179D4P0"/>
<dbReference type="Pfam" id="PF06146">
    <property type="entry name" value="PsiE"/>
    <property type="match status" value="1"/>
</dbReference>
<reference evidence="7 8" key="1">
    <citation type="submission" date="2016-04" db="EMBL/GenBank/DDBJ databases">
        <title>Genome analysis of Thermosulfurimonas dismutans, the first thermophilic sulfur-disproportionating bacterium of the phylum Thermodesulfobacteria.</title>
        <authorList>
            <person name="Mardanov A.V."/>
            <person name="Beletsky A.V."/>
            <person name="Kadnikov V.V."/>
            <person name="Slobodkin A.I."/>
            <person name="Ravin N.V."/>
        </authorList>
    </citation>
    <scope>NUCLEOTIDE SEQUENCE [LARGE SCALE GENOMIC DNA]</scope>
    <source>
        <strain evidence="7 8">S95</strain>
    </source>
</reference>
<proteinExistence type="predicted"/>
<comment type="subcellular location">
    <subcellularLocation>
        <location evidence="1">Cell membrane</location>
        <topology evidence="1">Multi-pass membrane protein</topology>
    </subcellularLocation>
</comment>
<evidence type="ECO:0000256" key="6">
    <source>
        <dbReference type="SAM" id="Phobius"/>
    </source>
</evidence>
<organism evidence="7 8">
    <name type="scientific">Thermosulfurimonas dismutans</name>
    <dbReference type="NCBI Taxonomy" id="999894"/>
    <lineage>
        <taxon>Bacteria</taxon>
        <taxon>Pseudomonadati</taxon>
        <taxon>Thermodesulfobacteriota</taxon>
        <taxon>Thermodesulfobacteria</taxon>
        <taxon>Thermodesulfobacteriales</taxon>
        <taxon>Thermodesulfobacteriaceae</taxon>
        <taxon>Thermosulfurimonas</taxon>
    </lineage>
</organism>
<evidence type="ECO:0000313" key="8">
    <source>
        <dbReference type="Proteomes" id="UP000078390"/>
    </source>
</evidence>
<keyword evidence="8" id="KW-1185">Reference proteome</keyword>
<feature type="transmembrane region" description="Helical" evidence="6">
    <location>
        <begin position="101"/>
        <end position="121"/>
    </location>
</feature>
<accession>A0A179D4P0</accession>
<dbReference type="OrthoDB" id="9790622at2"/>
<sequence length="164" mass="19077">MVEKTKNPKRRSLADIWFQDTFLKVERLLYILVAIGIIFATAEVIYDGFHALFRAFEYEDFALGILKVIDRFLIALMFLEILYTVQIVFGEEYHLQCIEPFLMVAIIALVRRLLLVAFEISHGGKLEVERVKYYLIEMAIVGLLILALVVAVLLLRKGRRKERL</sequence>
<evidence type="ECO:0000313" key="7">
    <source>
        <dbReference type="EMBL" id="OAQ20578.1"/>
    </source>
</evidence>
<keyword evidence="5 6" id="KW-0472">Membrane</keyword>
<evidence type="ECO:0008006" key="9">
    <source>
        <dbReference type="Google" id="ProtNLM"/>
    </source>
</evidence>
<comment type="caution">
    <text evidence="7">The sequence shown here is derived from an EMBL/GenBank/DDBJ whole genome shotgun (WGS) entry which is preliminary data.</text>
</comment>
<dbReference type="Proteomes" id="UP000078390">
    <property type="component" value="Unassembled WGS sequence"/>
</dbReference>
<dbReference type="RefSeq" id="WP_068670599.1">
    <property type="nucleotide sequence ID" value="NZ_LWLG01000009.1"/>
</dbReference>
<evidence type="ECO:0000256" key="1">
    <source>
        <dbReference type="ARBA" id="ARBA00004651"/>
    </source>
</evidence>
<evidence type="ECO:0000256" key="2">
    <source>
        <dbReference type="ARBA" id="ARBA00022475"/>
    </source>
</evidence>
<keyword evidence="4 6" id="KW-1133">Transmembrane helix</keyword>
<keyword evidence="3 6" id="KW-0812">Transmembrane</keyword>
<name>A0A179D4P0_9BACT</name>
<keyword evidence="2" id="KW-1003">Cell membrane</keyword>
<feature type="transmembrane region" description="Helical" evidence="6">
    <location>
        <begin position="69"/>
        <end position="89"/>
    </location>
</feature>
<evidence type="ECO:0000256" key="4">
    <source>
        <dbReference type="ARBA" id="ARBA00022989"/>
    </source>
</evidence>
<feature type="transmembrane region" description="Helical" evidence="6">
    <location>
        <begin position="133"/>
        <end position="155"/>
    </location>
</feature>
<dbReference type="EMBL" id="LWLG01000009">
    <property type="protein sequence ID" value="OAQ20578.1"/>
    <property type="molecule type" value="Genomic_DNA"/>
</dbReference>